<accession>A0ABS3QK17</accession>
<dbReference type="RefSeq" id="WP_208177125.1">
    <property type="nucleotide sequence ID" value="NZ_JAGETZ010000011.1"/>
</dbReference>
<proteinExistence type="predicted"/>
<sequence>MTTAELSRRLLAEGCNPSNYAINTRSYDGFCLMQQGQQWTVFYSERGDDQAPVFTSIDEAVACQYFFDFVMKMEHRHLVGVLRSEPAAQALRARLESQGIATHAYRLHYAQNDYRQVISVVGKDVFRARALLGKLPLEDDQDGSSGFWARLWQHFA</sequence>
<dbReference type="EMBL" id="JAGETZ010000011">
    <property type="protein sequence ID" value="MBO2011436.1"/>
    <property type="molecule type" value="Genomic_DNA"/>
</dbReference>
<reference evidence="1 2" key="1">
    <citation type="submission" date="2021-03" db="EMBL/GenBank/DDBJ databases">
        <authorList>
            <person name="Kim M.K."/>
        </authorList>
    </citation>
    <scope>NUCLEOTIDE SEQUENCE [LARGE SCALE GENOMIC DNA]</scope>
    <source>
        <strain evidence="1 2">BT442</strain>
    </source>
</reference>
<dbReference type="Proteomes" id="UP000664369">
    <property type="component" value="Unassembled WGS sequence"/>
</dbReference>
<organism evidence="1 2">
    <name type="scientific">Hymenobacter negativus</name>
    <dbReference type="NCBI Taxonomy" id="2795026"/>
    <lineage>
        <taxon>Bacteria</taxon>
        <taxon>Pseudomonadati</taxon>
        <taxon>Bacteroidota</taxon>
        <taxon>Cytophagia</taxon>
        <taxon>Cytophagales</taxon>
        <taxon>Hymenobacteraceae</taxon>
        <taxon>Hymenobacter</taxon>
    </lineage>
</organism>
<comment type="caution">
    <text evidence="1">The sequence shown here is derived from an EMBL/GenBank/DDBJ whole genome shotgun (WGS) entry which is preliminary data.</text>
</comment>
<evidence type="ECO:0008006" key="3">
    <source>
        <dbReference type="Google" id="ProtNLM"/>
    </source>
</evidence>
<evidence type="ECO:0000313" key="1">
    <source>
        <dbReference type="EMBL" id="MBO2011436.1"/>
    </source>
</evidence>
<name>A0ABS3QK17_9BACT</name>
<gene>
    <name evidence="1" type="ORF">J4E00_20395</name>
</gene>
<protein>
    <recommendedName>
        <fullName evidence="3">SPOR domain-containing protein</fullName>
    </recommendedName>
</protein>
<evidence type="ECO:0000313" key="2">
    <source>
        <dbReference type="Proteomes" id="UP000664369"/>
    </source>
</evidence>
<keyword evidence="2" id="KW-1185">Reference proteome</keyword>